<dbReference type="HOGENOM" id="CLU_001178_0_0_3"/>
<dbReference type="InterPro" id="IPR008638">
    <property type="entry name" value="FhaB/CdiA-like_TPS"/>
</dbReference>
<gene>
    <name evidence="4" type="ORF">MC7420_1109</name>
</gene>
<feature type="compositionally biased region" description="Acidic residues" evidence="1">
    <location>
        <begin position="926"/>
        <end position="939"/>
    </location>
</feature>
<dbReference type="InterPro" id="IPR011050">
    <property type="entry name" value="Pectin_lyase_fold/virulence"/>
</dbReference>
<organism evidence="4 5">
    <name type="scientific">Coleofasciculus chthonoplastes PCC 7420</name>
    <dbReference type="NCBI Taxonomy" id="118168"/>
    <lineage>
        <taxon>Bacteria</taxon>
        <taxon>Bacillati</taxon>
        <taxon>Cyanobacteriota</taxon>
        <taxon>Cyanophyceae</taxon>
        <taxon>Coleofasciculales</taxon>
        <taxon>Coleofasciculaceae</taxon>
        <taxon>Coleofasciculus</taxon>
    </lineage>
</organism>
<feature type="compositionally biased region" description="Low complexity" evidence="1">
    <location>
        <begin position="1114"/>
        <end position="1136"/>
    </location>
</feature>
<feature type="compositionally biased region" description="Low complexity" evidence="1">
    <location>
        <begin position="940"/>
        <end position="961"/>
    </location>
</feature>
<sequence>MKPAARRISQSLVALYSLTGLLGFAEIAQAEVTPEAGSATNVTPEGSNYNITDGVNAGTNQFFTFGEFSLGSDQSATFNVNSNIQNILSRVTGGNLSQINGLIEVLGGTGSTNLFLMNPAGIVFGQGASLNVPGDFTATTATSIGLDSGWFNATGPIDENQLAGTPNNYFAFDTSEPGAIINSADLEVENGNLTLIGGTVASEGTLSTPNGKITIATVPGNSIVRLSQPGMVLSLDIERPAYSGSEPIALTDIPALITGGNYIQNATTLAVENGQVVLSGSGIQSGDVVATDTITASTGININSNRGITAETLDTSNAGQGSAGSISLFAQQDVTTGDLISEDKSFGDAGDVWVSTTQGNIGIGNINTEDRSKGSAGDVTLYASEQGNITTGNIDTNNWNEGDAGDVTISTGQGDILVQQNINVENQGTNNDPGDLQAGSVILSTADGTITVEQAIRLKNQKSPSESGQVSTFAPTPEDISIRNIHDGVLQPPLTEHFTPTTLTPPDITENLPPSSPNPDPTDPDPTDPDPTNPDPTNPDPTNPDPTNPDPTNPDPTNPDPTDPDPTDPDPTDPDPTDPDPPNPAEPEQPSVDPPVGIDEPDPPPSLEVEEPSSEEETPIIVVEEPEPNTPPISQEPTEPEPNTPPISQEPTEPEPNTPPISQEPTEPEPNPPISQEPTEPEPNPPISQEPTEPEPNTPPISQEPAEPEPNTPPISQEPTEPEPNPPISQEPTEPEPNTPPISQEPAEPEPNPPIAQEPTEPEPNTPPIAQEPTEPEPNTPPISQEPTEPEPNTPPISQEPAEPEPNPPIAQEPTEPEPNTPPIAQEPTEPEPNTPPISQEPAEPEPNTPPIAQVAQEPTEPEGDSGENSAENTTNSVGDRTTSDNSGAIADNGDDDTQAANSDTENSIQTYSRTYSRFPRINTNNDDEENCSADDPSCEEGNVAESNAESNNSNSGNNNSPPTTYSRTPTQASDTPSTENANTDTSNDDGGETYSRNPVTVENSETAEDNSGTETVDNNTDNTDPTETENANTDTSNDDGDDTYSRNPVTPDNSDTAEDNSGTETVDNNTDNTDPTETENANTDTSNDDGDETYSRNPVIPDNSETAEDNSGTETVDNNTDNTDPTETENANTDTSNDDGGETYSRNPNPDTPDNSDTVNNGGSNPTDSGDNSGIANGNSNTPESSGQDTTAANNGNGTPSETPQQQASNQEESSTSSETDNVSDRVDQLEAAFTQEFQTYLQQQFVTKQLNLQDITERTRDIEQVTGLKTAVIYVSFVPQPMNSEANACQAESAPAMDRRFGYTPSASSNCSPEDNQQLELVLITADGEAIQRRVPNAIRAKVLAETQKFQRTLSDRRNLGSTNYLDSAQQLYQWLIEPLADDLEARQIQGLMFAMDSGLRSLPIAALHDGDNFLIENYSVNLIPSFSLMQARNPDIRLRPVLAMGASKFLDLQELPYVPLELSTITEYLWKGKAFLNETFTFQNLQEQISQNEFGIIHLATHAEFKPGNPENSYIQLWNRKLRLNELKELGLSDSAIDLLVLSACRTALGNQEAELGFAGSALQAGVDSTLATLWYVSDEGALGVTTEFYRQLSQVPIKSEALRRAQLAMIRGEVSIANGQLNYGDKSITLPPEMAELAKTKNLNFSHPYYWAPFTLIGNPQ</sequence>
<dbReference type="Pfam" id="PF05860">
    <property type="entry name" value="TPS"/>
    <property type="match status" value="1"/>
</dbReference>
<dbReference type="eggNOG" id="COG0810">
    <property type="taxonomic scope" value="Bacteria"/>
</dbReference>
<feature type="compositionally biased region" description="Pro residues" evidence="1">
    <location>
        <begin position="749"/>
        <end position="767"/>
    </location>
</feature>
<dbReference type="SMART" id="SM00912">
    <property type="entry name" value="Haemagg_act"/>
    <property type="match status" value="1"/>
</dbReference>
<protein>
    <submittedName>
        <fullName evidence="4">Haemagglutination activity domain protein</fullName>
    </submittedName>
</protein>
<feature type="compositionally biased region" description="Low complexity" evidence="1">
    <location>
        <begin position="1064"/>
        <end position="1086"/>
    </location>
</feature>
<feature type="compositionally biased region" description="Polar residues" evidence="1">
    <location>
        <begin position="1145"/>
        <end position="1205"/>
    </location>
</feature>
<dbReference type="STRING" id="118168.MC7420_1109"/>
<reference evidence="4 5" key="1">
    <citation type="submission" date="2008-07" db="EMBL/GenBank/DDBJ databases">
        <authorList>
            <person name="Tandeau de Marsac N."/>
            <person name="Ferriera S."/>
            <person name="Johnson J."/>
            <person name="Kravitz S."/>
            <person name="Beeson K."/>
            <person name="Sutton G."/>
            <person name="Rogers Y.-H."/>
            <person name="Friedman R."/>
            <person name="Frazier M."/>
            <person name="Venter J.C."/>
        </authorList>
    </citation>
    <scope>NUCLEOTIDE SEQUENCE [LARGE SCALE GENOMIC DNA]</scope>
    <source>
        <strain evidence="4 5">PCC 7420</strain>
    </source>
</reference>
<keyword evidence="2" id="KW-0732">Signal</keyword>
<name>B4VXN8_9CYAN</name>
<dbReference type="SUPFAM" id="SSF51126">
    <property type="entry name" value="Pectin lyase-like"/>
    <property type="match status" value="1"/>
</dbReference>
<evidence type="ECO:0000256" key="2">
    <source>
        <dbReference type="SAM" id="SignalP"/>
    </source>
</evidence>
<feature type="compositionally biased region" description="Pro residues" evidence="1">
    <location>
        <begin position="668"/>
        <end position="699"/>
    </location>
</feature>
<dbReference type="eggNOG" id="COG4995">
    <property type="taxonomic scope" value="Bacteria"/>
</dbReference>
<dbReference type="Pfam" id="PF12770">
    <property type="entry name" value="CHAT"/>
    <property type="match status" value="1"/>
</dbReference>
<dbReference type="Proteomes" id="UP000003835">
    <property type="component" value="Unassembled WGS sequence"/>
</dbReference>
<evidence type="ECO:0000256" key="1">
    <source>
        <dbReference type="SAM" id="MobiDB-lite"/>
    </source>
</evidence>
<feature type="compositionally biased region" description="Acidic residues" evidence="1">
    <location>
        <begin position="608"/>
        <end position="618"/>
    </location>
</feature>
<dbReference type="eggNOG" id="COG3210">
    <property type="taxonomic scope" value="Bacteria"/>
</dbReference>
<accession>B4VXN8</accession>
<feature type="compositionally biased region" description="Polar residues" evidence="1">
    <location>
        <begin position="1046"/>
        <end position="1063"/>
    </location>
</feature>
<dbReference type="NCBIfam" id="TIGR01901">
    <property type="entry name" value="adhes_NPXG"/>
    <property type="match status" value="1"/>
</dbReference>
<feature type="chain" id="PRO_5002827648" evidence="2">
    <location>
        <begin position="31"/>
        <end position="1665"/>
    </location>
</feature>
<evidence type="ECO:0000313" key="5">
    <source>
        <dbReference type="Proteomes" id="UP000003835"/>
    </source>
</evidence>
<proteinExistence type="predicted"/>
<evidence type="ECO:0000259" key="3">
    <source>
        <dbReference type="SMART" id="SM00912"/>
    </source>
</evidence>
<feature type="signal peptide" evidence="2">
    <location>
        <begin position="1"/>
        <end position="30"/>
    </location>
</feature>
<feature type="domain" description="Filamentous haemagglutinin FhaB/tRNA nuclease CdiA-like TPS" evidence="3">
    <location>
        <begin position="33"/>
        <end position="147"/>
    </location>
</feature>
<feature type="compositionally biased region" description="Polar residues" evidence="1">
    <location>
        <begin position="962"/>
        <end position="986"/>
    </location>
</feature>
<feature type="compositionally biased region" description="Low complexity" evidence="1">
    <location>
        <begin position="1206"/>
        <end position="1220"/>
    </location>
</feature>
<feature type="compositionally biased region" description="Low complexity" evidence="1">
    <location>
        <begin position="1014"/>
        <end position="1036"/>
    </location>
</feature>
<feature type="compositionally biased region" description="Pro residues" evidence="1">
    <location>
        <begin position="722"/>
        <end position="740"/>
    </location>
</feature>
<feature type="region of interest" description="Disordered" evidence="1">
    <location>
        <begin position="491"/>
        <end position="1225"/>
    </location>
</feature>
<dbReference type="InterPro" id="IPR024983">
    <property type="entry name" value="CHAT_dom"/>
</dbReference>
<dbReference type="OrthoDB" id="437421at2"/>
<feature type="compositionally biased region" description="Polar residues" evidence="1">
    <location>
        <begin position="899"/>
        <end position="916"/>
    </location>
</feature>
<feature type="compositionally biased region" description="Acidic residues" evidence="1">
    <location>
        <begin position="562"/>
        <end position="578"/>
    </location>
</feature>
<feature type="compositionally biased region" description="Polar residues" evidence="1">
    <location>
        <begin position="995"/>
        <end position="1013"/>
    </location>
</feature>
<feature type="compositionally biased region" description="Pro residues" evidence="1">
    <location>
        <begin position="804"/>
        <end position="822"/>
    </location>
</feature>
<dbReference type="Gene3D" id="2.160.20.10">
    <property type="entry name" value="Single-stranded right-handed beta-helix, Pectin lyase-like"/>
    <property type="match status" value="1"/>
</dbReference>
<dbReference type="InterPro" id="IPR012334">
    <property type="entry name" value="Pectin_lyas_fold"/>
</dbReference>
<dbReference type="RefSeq" id="WP_006103368.1">
    <property type="nucleotide sequence ID" value="NZ_DS989858.1"/>
</dbReference>
<keyword evidence="5" id="KW-1185">Reference proteome</keyword>
<feature type="compositionally biased region" description="Pro residues" evidence="1">
    <location>
        <begin position="529"/>
        <end position="561"/>
    </location>
</feature>
<dbReference type="EMBL" id="DS989858">
    <property type="protein sequence ID" value="EDX73313.1"/>
    <property type="molecule type" value="Genomic_DNA"/>
</dbReference>
<feature type="compositionally biased region" description="Polar residues" evidence="1">
    <location>
        <begin position="867"/>
        <end position="887"/>
    </location>
</feature>
<evidence type="ECO:0000313" key="4">
    <source>
        <dbReference type="EMBL" id="EDX73313.1"/>
    </source>
</evidence>